<sequence length="453" mass="51934">MEPSRSAVSGTIEDVAPDALLRQNQDLRRRLEDEAASYKRRLETYRQAQQHQAALVSRLQAKVLQYKQRCAELEGQMAEGLAGSESPIRAMAGSAPSSLEIREGRIHDLDTALRRLDEERKKCEKMMQVNAALRDQLEESHQTNDALTSDLQKLTNDWEQLREEMLIKEDEWKEEEQAFNDYYTMEHNRLLNIWRDVVSVKRIFAEMKSATERDLSKLNSEMSSATREMTNVCSEIFNVTRTASKTEGRQQLQLEQEAADLKSQINSLQGQHEATLFEVKQKEERIQHLLREIQNLEERCGEAEHEVGQVIHMQEEVELLQNALRDIAHAVIQDAESRDAEQPHAATHLHLTPAGPVPQRSPKRALRTPTSPAFAESTISAVQAALHKYQLQIHELQVKLQSSKEQLILFKRQCENAEDSQQTLETKVGELTEQLDSCRSRCSQLVQEKDLLQ</sequence>
<protein>
    <recommendedName>
        <fullName evidence="4">Rootletin-like coiled-coil domain-containing protein</fullName>
    </recommendedName>
</protein>
<feature type="coiled-coil region" evidence="2">
    <location>
        <begin position="208"/>
        <end position="306"/>
    </location>
</feature>
<feature type="region of interest" description="Disordered" evidence="3">
    <location>
        <begin position="335"/>
        <end position="368"/>
    </location>
</feature>
<dbReference type="OrthoDB" id="3549872at2759"/>
<dbReference type="PANTHER" id="PTHR23159">
    <property type="entry name" value="CENTROSOMAL PROTEIN 2"/>
    <property type="match status" value="1"/>
</dbReference>
<organism evidence="5 6">
    <name type="scientific">Cryptotermes secundus</name>
    <dbReference type="NCBI Taxonomy" id="105785"/>
    <lineage>
        <taxon>Eukaryota</taxon>
        <taxon>Metazoa</taxon>
        <taxon>Ecdysozoa</taxon>
        <taxon>Arthropoda</taxon>
        <taxon>Hexapoda</taxon>
        <taxon>Insecta</taxon>
        <taxon>Pterygota</taxon>
        <taxon>Neoptera</taxon>
        <taxon>Polyneoptera</taxon>
        <taxon>Dictyoptera</taxon>
        <taxon>Blattodea</taxon>
        <taxon>Blattoidea</taxon>
        <taxon>Termitoidae</taxon>
        <taxon>Kalotermitidae</taxon>
        <taxon>Cryptotermitinae</taxon>
        <taxon>Cryptotermes</taxon>
    </lineage>
</organism>
<dbReference type="STRING" id="105785.A0A2J7RAH3"/>
<reference evidence="5 6" key="1">
    <citation type="submission" date="2017-12" db="EMBL/GenBank/DDBJ databases">
        <title>Hemimetabolous genomes reveal molecular basis of termite eusociality.</title>
        <authorList>
            <person name="Harrison M.C."/>
            <person name="Jongepier E."/>
            <person name="Robertson H.M."/>
            <person name="Arning N."/>
            <person name="Bitard-Feildel T."/>
            <person name="Chao H."/>
            <person name="Childers C.P."/>
            <person name="Dinh H."/>
            <person name="Doddapaneni H."/>
            <person name="Dugan S."/>
            <person name="Gowin J."/>
            <person name="Greiner C."/>
            <person name="Han Y."/>
            <person name="Hu H."/>
            <person name="Hughes D.S.T."/>
            <person name="Huylmans A.-K."/>
            <person name="Kemena C."/>
            <person name="Kremer L.P.M."/>
            <person name="Lee S.L."/>
            <person name="Lopez-Ezquerra A."/>
            <person name="Mallet L."/>
            <person name="Monroy-Kuhn J.M."/>
            <person name="Moser A."/>
            <person name="Murali S.C."/>
            <person name="Muzny D.M."/>
            <person name="Otani S."/>
            <person name="Piulachs M.-D."/>
            <person name="Poelchau M."/>
            <person name="Qu J."/>
            <person name="Schaub F."/>
            <person name="Wada-Katsumata A."/>
            <person name="Worley K.C."/>
            <person name="Xie Q."/>
            <person name="Ylla G."/>
            <person name="Poulsen M."/>
            <person name="Gibbs R.A."/>
            <person name="Schal C."/>
            <person name="Richards S."/>
            <person name="Belles X."/>
            <person name="Korb J."/>
            <person name="Bornberg-Bauer E."/>
        </authorList>
    </citation>
    <scope>NUCLEOTIDE SEQUENCE [LARGE SCALE GENOMIC DNA]</scope>
    <source>
        <tissue evidence="5">Whole body</tissue>
    </source>
</reference>
<comment type="caution">
    <text evidence="5">The sequence shown here is derived from an EMBL/GenBank/DDBJ whole genome shotgun (WGS) entry which is preliminary data.</text>
</comment>
<dbReference type="EMBL" id="NEVH01006569">
    <property type="protein sequence ID" value="PNF37836.1"/>
    <property type="molecule type" value="Genomic_DNA"/>
</dbReference>
<dbReference type="EMBL" id="NEVH01006569">
    <property type="protein sequence ID" value="PNF37837.1"/>
    <property type="molecule type" value="Genomic_DNA"/>
</dbReference>
<name>A0A2J7RAH3_9NEOP</name>
<dbReference type="Proteomes" id="UP000235965">
    <property type="component" value="Unassembled WGS sequence"/>
</dbReference>
<dbReference type="SUPFAM" id="SSF58100">
    <property type="entry name" value="Bacterial hemolysins"/>
    <property type="match status" value="1"/>
</dbReference>
<dbReference type="AlphaFoldDB" id="A0A2J7RAH3"/>
<evidence type="ECO:0000256" key="2">
    <source>
        <dbReference type="SAM" id="Coils"/>
    </source>
</evidence>
<dbReference type="PANTHER" id="PTHR23159:SF65">
    <property type="entry name" value="ROOTLETIN, ISOFORM D"/>
    <property type="match status" value="1"/>
</dbReference>
<accession>A0A2J7RAH3</accession>
<feature type="coiled-coil region" evidence="2">
    <location>
        <begin position="106"/>
        <end position="171"/>
    </location>
</feature>
<proteinExistence type="predicted"/>
<evidence type="ECO:0000313" key="5">
    <source>
        <dbReference type="EMBL" id="PNF37836.1"/>
    </source>
</evidence>
<evidence type="ECO:0000256" key="3">
    <source>
        <dbReference type="SAM" id="MobiDB-lite"/>
    </source>
</evidence>
<dbReference type="InParanoid" id="A0A2J7RAH3"/>
<keyword evidence="1 2" id="KW-0175">Coiled coil</keyword>
<gene>
    <name evidence="5" type="ORF">B7P43_G09107</name>
</gene>
<keyword evidence="6" id="KW-1185">Reference proteome</keyword>
<evidence type="ECO:0000313" key="6">
    <source>
        <dbReference type="Proteomes" id="UP000235965"/>
    </source>
</evidence>
<feature type="non-terminal residue" evidence="5">
    <location>
        <position position="453"/>
    </location>
</feature>
<evidence type="ECO:0000256" key="1">
    <source>
        <dbReference type="ARBA" id="ARBA00023054"/>
    </source>
</evidence>
<dbReference type="Gene3D" id="1.20.1170.10">
    <property type="match status" value="1"/>
</dbReference>
<dbReference type="InterPro" id="IPR055167">
    <property type="entry name" value="Rootletin-like_CC"/>
</dbReference>
<feature type="coiled-coil region" evidence="2">
    <location>
        <begin position="379"/>
        <end position="434"/>
    </location>
</feature>
<feature type="domain" description="Rootletin-like coiled-coil" evidence="4">
    <location>
        <begin position="39"/>
        <end position="224"/>
    </location>
</feature>
<evidence type="ECO:0000259" key="4">
    <source>
        <dbReference type="Pfam" id="PF15035"/>
    </source>
</evidence>
<feature type="coiled-coil region" evidence="2">
    <location>
        <begin position="21"/>
        <end position="76"/>
    </location>
</feature>
<dbReference type="Pfam" id="PF15035">
    <property type="entry name" value="Rootletin"/>
    <property type="match status" value="1"/>
</dbReference>